<keyword evidence="1" id="KW-1133">Transmembrane helix</keyword>
<accession>A0ABR9CM29</accession>
<keyword evidence="1" id="KW-0812">Transmembrane</keyword>
<feature type="transmembrane region" description="Helical" evidence="1">
    <location>
        <begin position="42"/>
        <end position="61"/>
    </location>
</feature>
<reference evidence="2 3" key="2">
    <citation type="journal article" date="2021" name="Int. J. Syst. Evol. Microbiol.">
        <title>Roseibium litorale sp. nov., isolated from a tidal flat sediment and proposal for the reclassification of Labrenzia polysiphoniae as Roseibium polysiphoniae comb. nov.</title>
        <authorList>
            <person name="Liu Y."/>
            <person name="Pei T."/>
            <person name="Du J."/>
            <person name="Chao M."/>
            <person name="Deng M.R."/>
            <person name="Zhu H."/>
        </authorList>
    </citation>
    <scope>NUCLEOTIDE SEQUENCE [LARGE SCALE GENOMIC DNA]</scope>
    <source>
        <strain evidence="2 3">4C16A</strain>
    </source>
</reference>
<dbReference type="Proteomes" id="UP000632063">
    <property type="component" value="Unassembled WGS sequence"/>
</dbReference>
<evidence type="ECO:0000313" key="3">
    <source>
        <dbReference type="Proteomes" id="UP000632063"/>
    </source>
</evidence>
<proteinExistence type="predicted"/>
<comment type="caution">
    <text evidence="2">The sequence shown here is derived from an EMBL/GenBank/DDBJ whole genome shotgun (WGS) entry which is preliminary data.</text>
</comment>
<reference evidence="3" key="1">
    <citation type="submission" date="2020-09" db="EMBL/GenBank/DDBJ databases">
        <title>The genome sequence of strain Labrenzia suaedae 4C16A.</title>
        <authorList>
            <person name="Liu Y."/>
        </authorList>
    </citation>
    <scope>NUCLEOTIDE SEQUENCE [LARGE SCALE GENOMIC DNA]</scope>
    <source>
        <strain evidence="3">4C16A</strain>
    </source>
</reference>
<evidence type="ECO:0000313" key="2">
    <source>
        <dbReference type="EMBL" id="MBD8891357.1"/>
    </source>
</evidence>
<keyword evidence="1" id="KW-0472">Membrane</keyword>
<protein>
    <submittedName>
        <fullName evidence="2">Uncharacterized protein</fullName>
    </submittedName>
</protein>
<keyword evidence="3" id="KW-1185">Reference proteome</keyword>
<dbReference type="EMBL" id="JACYXI010000003">
    <property type="protein sequence ID" value="MBD8891357.1"/>
    <property type="molecule type" value="Genomic_DNA"/>
</dbReference>
<dbReference type="RefSeq" id="WP_192147486.1">
    <property type="nucleotide sequence ID" value="NZ_JACYXI010000003.1"/>
</dbReference>
<gene>
    <name evidence="2" type="ORF">IG616_07360</name>
</gene>
<sequence length="86" mass="9880">MLRVVLSHILLFLLPFMGYALWLWMQKKEQTSEEWRKGPLRWLALAGVALVLGSLAIFATYREAPDGAEYIPSHMENGVFVPGRYQ</sequence>
<dbReference type="Pfam" id="PF19606">
    <property type="entry name" value="DUF6111"/>
    <property type="match status" value="1"/>
</dbReference>
<name>A0ABR9CM29_9HYPH</name>
<evidence type="ECO:0000256" key="1">
    <source>
        <dbReference type="SAM" id="Phobius"/>
    </source>
</evidence>
<dbReference type="InterPro" id="IPR046093">
    <property type="entry name" value="DUF6111"/>
</dbReference>
<organism evidence="2 3">
    <name type="scientific">Roseibium litorale</name>
    <dbReference type="NCBI Taxonomy" id="2803841"/>
    <lineage>
        <taxon>Bacteria</taxon>
        <taxon>Pseudomonadati</taxon>
        <taxon>Pseudomonadota</taxon>
        <taxon>Alphaproteobacteria</taxon>
        <taxon>Hyphomicrobiales</taxon>
        <taxon>Stappiaceae</taxon>
        <taxon>Roseibium</taxon>
    </lineage>
</organism>